<feature type="transmembrane region" description="Helical" evidence="6">
    <location>
        <begin position="226"/>
        <end position="246"/>
    </location>
</feature>
<evidence type="ECO:0000256" key="5">
    <source>
        <dbReference type="ARBA" id="ARBA00023136"/>
    </source>
</evidence>
<keyword evidence="9" id="KW-1185">Reference proteome</keyword>
<feature type="transmembrane region" description="Helical" evidence="6">
    <location>
        <begin position="57"/>
        <end position="78"/>
    </location>
</feature>
<organism evidence="8 9">
    <name type="scientific">Paenibacillus etheri</name>
    <dbReference type="NCBI Taxonomy" id="1306852"/>
    <lineage>
        <taxon>Bacteria</taxon>
        <taxon>Bacillati</taxon>
        <taxon>Bacillota</taxon>
        <taxon>Bacilli</taxon>
        <taxon>Bacillales</taxon>
        <taxon>Paenibacillaceae</taxon>
        <taxon>Paenibacillus</taxon>
    </lineage>
</organism>
<keyword evidence="5 6" id="KW-0472">Membrane</keyword>
<name>A0A0W1AZ56_9BACL</name>
<dbReference type="Proteomes" id="UP000054709">
    <property type="component" value="Unassembled WGS sequence"/>
</dbReference>
<evidence type="ECO:0000256" key="6">
    <source>
        <dbReference type="SAM" id="Phobius"/>
    </source>
</evidence>
<keyword evidence="2" id="KW-0813">Transport</keyword>
<protein>
    <submittedName>
        <fullName evidence="8">MFS transporter permease</fullName>
    </submittedName>
</protein>
<feature type="domain" description="Major facilitator superfamily (MFS) profile" evidence="7">
    <location>
        <begin position="20"/>
        <end position="398"/>
    </location>
</feature>
<dbReference type="InterPro" id="IPR020846">
    <property type="entry name" value="MFS_dom"/>
</dbReference>
<proteinExistence type="predicted"/>
<dbReference type="SUPFAM" id="SSF103473">
    <property type="entry name" value="MFS general substrate transporter"/>
    <property type="match status" value="1"/>
</dbReference>
<gene>
    <name evidence="8" type="ORF">UQ64_14090</name>
</gene>
<evidence type="ECO:0000256" key="2">
    <source>
        <dbReference type="ARBA" id="ARBA00022448"/>
    </source>
</evidence>
<dbReference type="EMBL" id="LCZJ02000019">
    <property type="protein sequence ID" value="KTD86589.1"/>
    <property type="molecule type" value="Genomic_DNA"/>
</dbReference>
<dbReference type="CDD" id="cd17324">
    <property type="entry name" value="MFS_NepI_like"/>
    <property type="match status" value="1"/>
</dbReference>
<evidence type="ECO:0000256" key="4">
    <source>
        <dbReference type="ARBA" id="ARBA00022989"/>
    </source>
</evidence>
<dbReference type="RefSeq" id="WP_060623479.1">
    <property type="nucleotide sequence ID" value="NZ_LCZJ02000019.1"/>
</dbReference>
<feature type="transmembrane region" description="Helical" evidence="6">
    <location>
        <begin position="173"/>
        <end position="193"/>
    </location>
</feature>
<dbReference type="GO" id="GO:0022857">
    <property type="term" value="F:transmembrane transporter activity"/>
    <property type="evidence" value="ECO:0007669"/>
    <property type="project" value="InterPro"/>
</dbReference>
<dbReference type="PROSITE" id="PS50850">
    <property type="entry name" value="MFS"/>
    <property type="match status" value="1"/>
</dbReference>
<evidence type="ECO:0000256" key="3">
    <source>
        <dbReference type="ARBA" id="ARBA00022692"/>
    </source>
</evidence>
<comment type="subcellular location">
    <subcellularLocation>
        <location evidence="1">Cell membrane</location>
        <topology evidence="1">Multi-pass membrane protein</topology>
    </subcellularLocation>
</comment>
<accession>A0A0W1AZ56</accession>
<dbReference type="PANTHER" id="PTHR42910">
    <property type="entry name" value="TRANSPORTER SCO4007-RELATED"/>
    <property type="match status" value="1"/>
</dbReference>
<feature type="transmembrane region" description="Helical" evidence="6">
    <location>
        <begin position="20"/>
        <end position="37"/>
    </location>
</feature>
<evidence type="ECO:0000313" key="8">
    <source>
        <dbReference type="EMBL" id="KTD86589.1"/>
    </source>
</evidence>
<dbReference type="InterPro" id="IPR036259">
    <property type="entry name" value="MFS_trans_sf"/>
</dbReference>
<keyword evidence="3 6" id="KW-0812">Transmembrane</keyword>
<dbReference type="InterPro" id="IPR011701">
    <property type="entry name" value="MFS"/>
</dbReference>
<evidence type="ECO:0000259" key="7">
    <source>
        <dbReference type="PROSITE" id="PS50850"/>
    </source>
</evidence>
<dbReference type="GO" id="GO:0005886">
    <property type="term" value="C:plasma membrane"/>
    <property type="evidence" value="ECO:0007669"/>
    <property type="project" value="UniProtKB-SubCell"/>
</dbReference>
<feature type="transmembrane region" description="Helical" evidence="6">
    <location>
        <begin position="108"/>
        <end position="131"/>
    </location>
</feature>
<dbReference type="AlphaFoldDB" id="A0A0W1AZ56"/>
<dbReference type="OrthoDB" id="9815356at2"/>
<evidence type="ECO:0000313" key="9">
    <source>
        <dbReference type="Proteomes" id="UP000054709"/>
    </source>
</evidence>
<feature type="transmembrane region" description="Helical" evidence="6">
    <location>
        <begin position="371"/>
        <end position="394"/>
    </location>
</feature>
<feature type="transmembrane region" description="Helical" evidence="6">
    <location>
        <begin position="287"/>
        <end position="319"/>
    </location>
</feature>
<evidence type="ECO:0000256" key="1">
    <source>
        <dbReference type="ARBA" id="ARBA00004651"/>
    </source>
</evidence>
<reference evidence="8 9" key="1">
    <citation type="journal article" date="2015" name="Int. Biodeterior. Biodegradation">
        <title>Physiological and genetic screening methods for the isolation of methyl tert-butyl ether-degrading bacteria for bioremediation purposes.</title>
        <authorList>
            <person name="Guisado I.M."/>
            <person name="Purswani J."/>
            <person name="Gonzalez Lopez J."/>
            <person name="Pozo C."/>
        </authorList>
    </citation>
    <scope>NUCLEOTIDE SEQUENCE [LARGE SCALE GENOMIC DNA]</scope>
    <source>
        <strain evidence="8 9">SH7</strain>
    </source>
</reference>
<feature type="transmembrane region" description="Helical" evidence="6">
    <location>
        <begin position="143"/>
        <end position="161"/>
    </location>
</feature>
<feature type="transmembrane region" description="Helical" evidence="6">
    <location>
        <begin position="85"/>
        <end position="102"/>
    </location>
</feature>
<keyword evidence="4 6" id="KW-1133">Transmembrane helix</keyword>
<dbReference type="Gene3D" id="1.20.1250.20">
    <property type="entry name" value="MFS general substrate transporter like domains"/>
    <property type="match status" value="1"/>
</dbReference>
<dbReference type="Pfam" id="PF07690">
    <property type="entry name" value="MFS_1"/>
    <property type="match status" value="1"/>
</dbReference>
<sequence>MTQSITPAAVRVGGGLTKQFILILAIASGLSVANMYYNQPLLADIGRTFHASSNAVGYVSMLTQIGYALGMLLFVPLGDIRERRTLISGLLIAVSLSLVGFATAQNLIWMYIASFAVGITTVVPQVIIPLSAELALPEERGKVIGTVMSGLFFGILLARTISGILGDMFGWRAMYWIAAVIMLLLSFILYQLIPKTKPENNSSYTDLLKSMGNLILKYSTLREASLIGACMFGGFSVFWTSLAFFLEGEPYHYSSSITGLFGLIGVAGAAGAPFIGRLADRIAPKKIVGILLLLTLIAYGFFGLAGFTIWSLIAGVIILDLGVQGSQVSNQTRIYALEPAARSRINTVFMVSTFTGGAIGSTLGSFAWQHWGWSGVCLMGGMLIVAAICIWIIYRVIEKKALNAGGA</sequence>
<comment type="caution">
    <text evidence="8">The sequence shown here is derived from an EMBL/GenBank/DDBJ whole genome shotgun (WGS) entry which is preliminary data.</text>
</comment>
<dbReference type="PANTHER" id="PTHR42910:SF1">
    <property type="entry name" value="MAJOR FACILITATOR SUPERFAMILY (MFS) PROFILE DOMAIN-CONTAINING PROTEIN"/>
    <property type="match status" value="1"/>
</dbReference>
<feature type="transmembrane region" description="Helical" evidence="6">
    <location>
        <begin position="252"/>
        <end position="275"/>
    </location>
</feature>